<feature type="compositionally biased region" description="Basic and acidic residues" evidence="1">
    <location>
        <begin position="26"/>
        <end position="36"/>
    </location>
</feature>
<gene>
    <name evidence="2" type="ORF">O0I10_003401</name>
</gene>
<feature type="region of interest" description="Disordered" evidence="1">
    <location>
        <begin position="1"/>
        <end position="58"/>
    </location>
</feature>
<feature type="compositionally biased region" description="Basic residues" evidence="1">
    <location>
        <begin position="134"/>
        <end position="150"/>
    </location>
</feature>
<dbReference type="RefSeq" id="XP_058345671.1">
    <property type="nucleotide sequence ID" value="XM_058483472.1"/>
</dbReference>
<feature type="region of interest" description="Disordered" evidence="1">
    <location>
        <begin position="208"/>
        <end position="227"/>
    </location>
</feature>
<sequence>MDFVLDGRHSPPIDNALVRPTPIHNDQADPCRHEPIKQQQQQQLRFLAAPPPSPQDASLLDSVFAAKRHHGKLPCSLQARTNSSSDMDNDHHHQQQQQQESPSSSSSSTTMQQHASLLNRLLQQTASSSSSIRSRTRHYTPRQHTHHYHGISVSRRHVGSSTSHHKHHRSGHVHKPSRIPIISSRLRARAALHKATNELADAIATVHLSSPRQQQQHNEGDSPMAEE</sequence>
<evidence type="ECO:0000256" key="1">
    <source>
        <dbReference type="SAM" id="MobiDB-lite"/>
    </source>
</evidence>
<feature type="compositionally biased region" description="Polar residues" evidence="1">
    <location>
        <begin position="208"/>
        <end position="217"/>
    </location>
</feature>
<dbReference type="AlphaFoldDB" id="A0AAD7Y195"/>
<evidence type="ECO:0000313" key="3">
    <source>
        <dbReference type="Proteomes" id="UP001234581"/>
    </source>
</evidence>
<reference evidence="2 3" key="1">
    <citation type="submission" date="2023-03" db="EMBL/GenBank/DDBJ databases">
        <title>Genome sequence of Lichtheimia ornata CBS 291.66.</title>
        <authorList>
            <person name="Mohabir J.T."/>
            <person name="Shea T.P."/>
            <person name="Kurbessoian T."/>
            <person name="Berby B."/>
            <person name="Fontaine J."/>
            <person name="Livny J."/>
            <person name="Gnirke A."/>
            <person name="Stajich J.E."/>
            <person name="Cuomo C.A."/>
        </authorList>
    </citation>
    <scope>NUCLEOTIDE SEQUENCE [LARGE SCALE GENOMIC DNA]</scope>
    <source>
        <strain evidence="2">CBS 291.66</strain>
    </source>
</reference>
<proteinExistence type="predicted"/>
<feature type="compositionally biased region" description="Basic and acidic residues" evidence="1">
    <location>
        <begin position="1"/>
        <end position="11"/>
    </location>
</feature>
<comment type="caution">
    <text evidence="2">The sequence shown here is derived from an EMBL/GenBank/DDBJ whole genome shotgun (WGS) entry which is preliminary data.</text>
</comment>
<accession>A0AAD7Y195</accession>
<dbReference type="Proteomes" id="UP001234581">
    <property type="component" value="Unassembled WGS sequence"/>
</dbReference>
<keyword evidence="3" id="KW-1185">Reference proteome</keyword>
<feature type="region of interest" description="Disordered" evidence="1">
    <location>
        <begin position="77"/>
        <end position="150"/>
    </location>
</feature>
<dbReference type="GeneID" id="83210814"/>
<dbReference type="EMBL" id="JARTCD010000011">
    <property type="protein sequence ID" value="KAJ8660758.1"/>
    <property type="molecule type" value="Genomic_DNA"/>
</dbReference>
<feature type="compositionally biased region" description="Low complexity" evidence="1">
    <location>
        <begin position="95"/>
        <end position="113"/>
    </location>
</feature>
<protein>
    <submittedName>
        <fullName evidence="2">Uncharacterized protein</fullName>
    </submittedName>
</protein>
<evidence type="ECO:0000313" key="2">
    <source>
        <dbReference type="EMBL" id="KAJ8660758.1"/>
    </source>
</evidence>
<organism evidence="2 3">
    <name type="scientific">Lichtheimia ornata</name>
    <dbReference type="NCBI Taxonomy" id="688661"/>
    <lineage>
        <taxon>Eukaryota</taxon>
        <taxon>Fungi</taxon>
        <taxon>Fungi incertae sedis</taxon>
        <taxon>Mucoromycota</taxon>
        <taxon>Mucoromycotina</taxon>
        <taxon>Mucoromycetes</taxon>
        <taxon>Mucorales</taxon>
        <taxon>Lichtheimiaceae</taxon>
        <taxon>Lichtheimia</taxon>
    </lineage>
</organism>
<name>A0AAD7Y195_9FUNG</name>